<keyword evidence="4" id="KW-0732">Signal</keyword>
<dbReference type="GO" id="GO:0043190">
    <property type="term" value="C:ATP-binding cassette (ABC) transporter complex"/>
    <property type="evidence" value="ECO:0007669"/>
    <property type="project" value="InterPro"/>
</dbReference>
<dbReference type="Gene3D" id="3.40.190.10">
    <property type="entry name" value="Periplasmic binding protein-like II"/>
    <property type="match status" value="1"/>
</dbReference>
<sequence>MRRIRAKGVIGIAVALALVAGAIGGWALLRSTDETEDPIVVGTTSTPTMVDPAGAYDASAMALMSNLYQSLLTFEHGREQPVPDAAESCGFTDNELTVYRCTLRDDLTFSNGRAITPEDVKFSYERIQAMAERAEEEAADDSIPEDEKFSYAGPSALLANLVAVRVDGRDIIFELEHSDATFPFVVAASPGAIVDRENYEMLELRDDWQVDGSGPFLLESWNEGESAELVPNPEYRGANEPPESPVTVRYFYGDEEQSAEEQLAAAWENGELDVNDGKMPPQVMSAVNRSDPERPVTENTAGSIRVMAFNTDEGMPMASQVARQTVAALLDRDSLASQVQQGTVEPLYSLIPVGYTGHGTPFFDQYREQDPEVLRQRMVNAGLPVPLPFGIAYSRGAANHEEAAEIERQLEEDGLFEVEVTHYEWDEFIPGVYSTRDYDAYLIGWRPDFPDPATFTDGILGPGDGMGTGFSDERIDQLIAEAQAVSNRALAADTFLAIHELAAEDAPIIPIWQEKRFTISREEITGVQHLVSGSGVWRLWELRRI</sequence>
<dbReference type="GO" id="GO:0030313">
    <property type="term" value="C:cell envelope"/>
    <property type="evidence" value="ECO:0007669"/>
    <property type="project" value="UniProtKB-SubCell"/>
</dbReference>
<evidence type="ECO:0000313" key="6">
    <source>
        <dbReference type="EMBL" id="KAB8165324.1"/>
    </source>
</evidence>
<accession>A0A5N6A937</accession>
<dbReference type="GO" id="GO:1904680">
    <property type="term" value="F:peptide transmembrane transporter activity"/>
    <property type="evidence" value="ECO:0007669"/>
    <property type="project" value="TreeGrafter"/>
</dbReference>
<evidence type="ECO:0000259" key="5">
    <source>
        <dbReference type="Pfam" id="PF00496"/>
    </source>
</evidence>
<evidence type="ECO:0000256" key="2">
    <source>
        <dbReference type="ARBA" id="ARBA00005695"/>
    </source>
</evidence>
<dbReference type="EMBL" id="VDLY02000008">
    <property type="protein sequence ID" value="KAB8165324.1"/>
    <property type="molecule type" value="Genomic_DNA"/>
</dbReference>
<dbReference type="RefSeq" id="WP_139668503.1">
    <property type="nucleotide sequence ID" value="NZ_VDLY02000008.1"/>
</dbReference>
<dbReference type="InterPro" id="IPR039424">
    <property type="entry name" value="SBP_5"/>
</dbReference>
<dbReference type="Proteomes" id="UP000314251">
    <property type="component" value="Unassembled WGS sequence"/>
</dbReference>
<dbReference type="GO" id="GO:0042597">
    <property type="term" value="C:periplasmic space"/>
    <property type="evidence" value="ECO:0007669"/>
    <property type="project" value="UniProtKB-ARBA"/>
</dbReference>
<evidence type="ECO:0000256" key="1">
    <source>
        <dbReference type="ARBA" id="ARBA00004196"/>
    </source>
</evidence>
<dbReference type="PIRSF" id="PIRSF002741">
    <property type="entry name" value="MppA"/>
    <property type="match status" value="1"/>
</dbReference>
<evidence type="ECO:0000256" key="4">
    <source>
        <dbReference type="ARBA" id="ARBA00022729"/>
    </source>
</evidence>
<proteinExistence type="inferred from homology"/>
<protein>
    <submittedName>
        <fullName evidence="6">Peptide-binding protein</fullName>
    </submittedName>
</protein>
<feature type="domain" description="Solute-binding protein family 5" evidence="5">
    <location>
        <begin position="80"/>
        <end position="464"/>
    </location>
</feature>
<dbReference type="InterPro" id="IPR000914">
    <property type="entry name" value="SBP_5_dom"/>
</dbReference>
<dbReference type="PANTHER" id="PTHR30290">
    <property type="entry name" value="PERIPLASMIC BINDING COMPONENT OF ABC TRANSPORTER"/>
    <property type="match status" value="1"/>
</dbReference>
<dbReference type="OrthoDB" id="9801912at2"/>
<evidence type="ECO:0000313" key="7">
    <source>
        <dbReference type="Proteomes" id="UP000314251"/>
    </source>
</evidence>
<dbReference type="Pfam" id="PF00496">
    <property type="entry name" value="SBP_bac_5"/>
    <property type="match status" value="1"/>
</dbReference>
<evidence type="ECO:0000256" key="3">
    <source>
        <dbReference type="ARBA" id="ARBA00022448"/>
    </source>
</evidence>
<comment type="subcellular location">
    <subcellularLocation>
        <location evidence="1">Cell envelope</location>
    </subcellularLocation>
</comment>
<dbReference type="PANTHER" id="PTHR30290:SF10">
    <property type="entry name" value="PERIPLASMIC OLIGOPEPTIDE-BINDING PROTEIN-RELATED"/>
    <property type="match status" value="1"/>
</dbReference>
<name>A0A5N6A937_9ACTN</name>
<dbReference type="GO" id="GO:0015833">
    <property type="term" value="P:peptide transport"/>
    <property type="evidence" value="ECO:0007669"/>
    <property type="project" value="TreeGrafter"/>
</dbReference>
<reference evidence="6" key="1">
    <citation type="submission" date="2019-10" db="EMBL/GenBank/DDBJ databases">
        <title>Nonomuraea sp. nov., isolated from Phyllanthus amarus.</title>
        <authorList>
            <person name="Klykleung N."/>
            <person name="Tanasupawat S."/>
        </authorList>
    </citation>
    <scope>NUCLEOTIDE SEQUENCE [LARGE SCALE GENOMIC DNA]</scope>
    <source>
        <strain evidence="6">3MP-10</strain>
    </source>
</reference>
<keyword evidence="3" id="KW-0813">Transport</keyword>
<keyword evidence="7" id="KW-1185">Reference proteome</keyword>
<comment type="caution">
    <text evidence="6">The sequence shown here is derived from an EMBL/GenBank/DDBJ whole genome shotgun (WGS) entry which is preliminary data.</text>
</comment>
<dbReference type="InterPro" id="IPR030678">
    <property type="entry name" value="Peptide/Ni-bd"/>
</dbReference>
<gene>
    <name evidence="6" type="ORF">FH607_014655</name>
</gene>
<comment type="similarity">
    <text evidence="2">Belongs to the bacterial solute-binding protein 5 family.</text>
</comment>
<organism evidence="6 7">
    <name type="scientific">Streptomyces mimosae</name>
    <dbReference type="NCBI Taxonomy" id="2586635"/>
    <lineage>
        <taxon>Bacteria</taxon>
        <taxon>Bacillati</taxon>
        <taxon>Actinomycetota</taxon>
        <taxon>Actinomycetes</taxon>
        <taxon>Kitasatosporales</taxon>
        <taxon>Streptomycetaceae</taxon>
        <taxon>Streptomyces</taxon>
    </lineage>
</organism>
<dbReference type="SUPFAM" id="SSF53850">
    <property type="entry name" value="Periplasmic binding protein-like II"/>
    <property type="match status" value="1"/>
</dbReference>
<dbReference type="Gene3D" id="3.10.105.10">
    <property type="entry name" value="Dipeptide-binding Protein, Domain 3"/>
    <property type="match status" value="1"/>
</dbReference>
<dbReference type="AlphaFoldDB" id="A0A5N6A937"/>